<dbReference type="PANTHER" id="PTHR43002">
    <property type="entry name" value="GLYCOGEN DEBRANCHING ENZYME"/>
    <property type="match status" value="1"/>
</dbReference>
<dbReference type="Gene3D" id="2.60.40.1180">
    <property type="entry name" value="Golgi alpha-mannosidase II"/>
    <property type="match status" value="1"/>
</dbReference>
<feature type="domain" description="Glycosyl hydrolase family 13 catalytic" evidence="5">
    <location>
        <begin position="175"/>
        <end position="592"/>
    </location>
</feature>
<dbReference type="InterPro" id="IPR013783">
    <property type="entry name" value="Ig-like_fold"/>
</dbReference>
<keyword evidence="2" id="KW-0378">Hydrolase</keyword>
<keyword evidence="7" id="KW-1185">Reference proteome</keyword>
<sequence>MSIDESIATQTTASRGSAAPLGATPRPGGVNFAVHAPRATTVWVCIIDDPDGEDPRGAVERRIPLPSLTSGIHHGFVAGLAAGTRYCLRADGPWEPRHGLRFNPYKALIDPYARRIEGRQGDAEALLPYADGDAFGEPSTVDSLGHVPLSVVAAGPEAPPEPGPGVPWERTVVYELHVGSFTARHPGVPPEHRGTYLGLAAEPVLAHLHRIGVTAVELLPVQACLTEPGVRARGMRNHWGYSTGAYLAPDPRFAARPGAEIDEFAAMVSALHSAGIEVLMDVVYNHTAESGVDGPSLSLRGLDAPGYYLLDGDGRDIDYTGCGNTVDCASPAAVRLVLDSLRHWATEFAVDGFRFDLASVLGRGRMVTGTQGPVIPFDRRAPLLSAIAADPVLGARKLIAEPWDATGEGYQVGGFGVAWSEWNDRYRDTVRGFWSGAATIGDLASRVSGSQDLFQLSGRSPFASVNFVTAHDGFTARDAVSYLRKHNEANGERGRDGTDNNRSVNHGFEGRTTDPVIVGARQRHVRGMLATLLLSTGTPMLLAGDELYHTQFGNNNAYCVPEDASAADAFAIDWDSADAALTTFVARLTAVRRNAPVLRQHEFFDGRLTADNEPDLAWFDADGGEVPPDEWQAGAQVTLQAWVDGSDVRSPSHDPGVPDGNALVVWHSGGPATVVLGAPEQCTHGWELVLDSAQPTGAPAGPTTYAARATIELDGPTVLVFREP</sequence>
<evidence type="ECO:0000259" key="5">
    <source>
        <dbReference type="SMART" id="SM00642"/>
    </source>
</evidence>
<dbReference type="SMART" id="SM00642">
    <property type="entry name" value="Aamy"/>
    <property type="match status" value="1"/>
</dbReference>
<dbReference type="Proteomes" id="UP001500635">
    <property type="component" value="Unassembled WGS sequence"/>
</dbReference>
<evidence type="ECO:0000313" key="7">
    <source>
        <dbReference type="Proteomes" id="UP001500635"/>
    </source>
</evidence>
<feature type="region of interest" description="Disordered" evidence="4">
    <location>
        <begin position="1"/>
        <end position="24"/>
    </location>
</feature>
<evidence type="ECO:0000256" key="2">
    <source>
        <dbReference type="ARBA" id="ARBA00022801"/>
    </source>
</evidence>
<dbReference type="RefSeq" id="WP_344990752.1">
    <property type="nucleotide sequence ID" value="NZ_BAABFR010000006.1"/>
</dbReference>
<evidence type="ECO:0000256" key="4">
    <source>
        <dbReference type="SAM" id="MobiDB-lite"/>
    </source>
</evidence>
<feature type="region of interest" description="Disordered" evidence="4">
    <location>
        <begin position="487"/>
        <end position="510"/>
    </location>
</feature>
<dbReference type="InterPro" id="IPR013780">
    <property type="entry name" value="Glyco_hydro_b"/>
</dbReference>
<evidence type="ECO:0000256" key="1">
    <source>
        <dbReference type="ARBA" id="ARBA00008061"/>
    </source>
</evidence>
<protein>
    <submittedName>
        <fullName evidence="6">Glycogen debranching protein GlgX</fullName>
    </submittedName>
</protein>
<feature type="compositionally biased region" description="Basic and acidic residues" evidence="4">
    <location>
        <begin position="487"/>
        <end position="499"/>
    </location>
</feature>
<comment type="caution">
    <text evidence="6">The sequence shown here is derived from an EMBL/GenBank/DDBJ whole genome shotgun (WGS) entry which is preliminary data.</text>
</comment>
<proteinExistence type="inferred from homology"/>
<dbReference type="EMBL" id="BAABFR010000006">
    <property type="protein sequence ID" value="GAA4385082.1"/>
    <property type="molecule type" value="Genomic_DNA"/>
</dbReference>
<dbReference type="InterPro" id="IPR011837">
    <property type="entry name" value="Glycogen_debranch_GlgX"/>
</dbReference>
<name>A0ABP8J4U1_9ACTN</name>
<keyword evidence="3" id="KW-0326">Glycosidase</keyword>
<dbReference type="Gene3D" id="2.60.40.10">
    <property type="entry name" value="Immunoglobulins"/>
    <property type="match status" value="1"/>
</dbReference>
<organism evidence="6 7">
    <name type="scientific">Tsukamurella soli</name>
    <dbReference type="NCBI Taxonomy" id="644556"/>
    <lineage>
        <taxon>Bacteria</taxon>
        <taxon>Bacillati</taxon>
        <taxon>Actinomycetota</taxon>
        <taxon>Actinomycetes</taxon>
        <taxon>Mycobacteriales</taxon>
        <taxon>Tsukamurellaceae</taxon>
        <taxon>Tsukamurella</taxon>
    </lineage>
</organism>
<dbReference type="Gene3D" id="3.20.20.80">
    <property type="entry name" value="Glycosidases"/>
    <property type="match status" value="1"/>
</dbReference>
<dbReference type="SUPFAM" id="SSF81296">
    <property type="entry name" value="E set domains"/>
    <property type="match status" value="1"/>
</dbReference>
<dbReference type="InterPro" id="IPR004193">
    <property type="entry name" value="Glyco_hydro_13_N"/>
</dbReference>
<dbReference type="InterPro" id="IPR044505">
    <property type="entry name" value="GlgX_Isoamylase_N_E_set"/>
</dbReference>
<comment type="similarity">
    <text evidence="1">Belongs to the glycosyl hydrolase 13 family.</text>
</comment>
<evidence type="ECO:0000256" key="3">
    <source>
        <dbReference type="ARBA" id="ARBA00023295"/>
    </source>
</evidence>
<dbReference type="NCBIfam" id="TIGR02100">
    <property type="entry name" value="glgX_debranch"/>
    <property type="match status" value="1"/>
</dbReference>
<accession>A0ABP8J4U1</accession>
<dbReference type="InterPro" id="IPR017853">
    <property type="entry name" value="GH"/>
</dbReference>
<dbReference type="SUPFAM" id="SSF51445">
    <property type="entry name" value="(Trans)glycosidases"/>
    <property type="match status" value="1"/>
</dbReference>
<dbReference type="SUPFAM" id="SSF51011">
    <property type="entry name" value="Glycosyl hydrolase domain"/>
    <property type="match status" value="1"/>
</dbReference>
<reference evidence="7" key="1">
    <citation type="journal article" date="2019" name="Int. J. Syst. Evol. Microbiol.">
        <title>The Global Catalogue of Microorganisms (GCM) 10K type strain sequencing project: providing services to taxonomists for standard genome sequencing and annotation.</title>
        <authorList>
            <consortium name="The Broad Institute Genomics Platform"/>
            <consortium name="The Broad Institute Genome Sequencing Center for Infectious Disease"/>
            <person name="Wu L."/>
            <person name="Ma J."/>
        </authorList>
    </citation>
    <scope>NUCLEOTIDE SEQUENCE [LARGE SCALE GENOMIC DNA]</scope>
    <source>
        <strain evidence="7">JCM 17688</strain>
    </source>
</reference>
<dbReference type="Pfam" id="PF02922">
    <property type="entry name" value="CBM_48"/>
    <property type="match status" value="1"/>
</dbReference>
<dbReference type="CDD" id="cd02856">
    <property type="entry name" value="E_set_GDE_Isoamylase_N"/>
    <property type="match status" value="1"/>
</dbReference>
<dbReference type="InterPro" id="IPR014756">
    <property type="entry name" value="Ig_E-set"/>
</dbReference>
<dbReference type="InterPro" id="IPR006047">
    <property type="entry name" value="GH13_cat_dom"/>
</dbReference>
<evidence type="ECO:0000313" key="6">
    <source>
        <dbReference type="EMBL" id="GAA4385082.1"/>
    </source>
</evidence>
<gene>
    <name evidence="6" type="primary">glgX</name>
    <name evidence="6" type="ORF">GCM10023147_06470</name>
</gene>
<dbReference type="CDD" id="cd11326">
    <property type="entry name" value="AmyAc_Glg_debranch"/>
    <property type="match status" value="1"/>
</dbReference>